<organism evidence="2 3">
    <name type="scientific">Candidatus Eisenbergiella merdipullorum</name>
    <dbReference type="NCBI Taxonomy" id="2838553"/>
    <lineage>
        <taxon>Bacteria</taxon>
        <taxon>Bacillati</taxon>
        <taxon>Bacillota</taxon>
        <taxon>Clostridia</taxon>
        <taxon>Lachnospirales</taxon>
        <taxon>Lachnospiraceae</taxon>
        <taxon>Eisenbergiella</taxon>
    </lineage>
</organism>
<dbReference type="EMBL" id="DWYY01000026">
    <property type="protein sequence ID" value="HJA91891.1"/>
    <property type="molecule type" value="Genomic_DNA"/>
</dbReference>
<name>A0A9D2L058_9FIRM</name>
<feature type="region of interest" description="Disordered" evidence="1">
    <location>
        <begin position="71"/>
        <end position="98"/>
    </location>
</feature>
<dbReference type="Proteomes" id="UP000886858">
    <property type="component" value="Unassembled WGS sequence"/>
</dbReference>
<evidence type="ECO:0000313" key="2">
    <source>
        <dbReference type="EMBL" id="HJA91891.1"/>
    </source>
</evidence>
<dbReference type="Gene3D" id="2.10.10.90">
    <property type="match status" value="1"/>
</dbReference>
<protein>
    <submittedName>
        <fullName evidence="2">Uncharacterized protein</fullName>
    </submittedName>
</protein>
<reference evidence="2" key="1">
    <citation type="journal article" date="2021" name="PeerJ">
        <title>Extensive microbial diversity within the chicken gut microbiome revealed by metagenomics and culture.</title>
        <authorList>
            <person name="Gilroy R."/>
            <person name="Ravi A."/>
            <person name="Getino M."/>
            <person name="Pursley I."/>
            <person name="Horton D.L."/>
            <person name="Alikhan N.F."/>
            <person name="Baker D."/>
            <person name="Gharbi K."/>
            <person name="Hall N."/>
            <person name="Watson M."/>
            <person name="Adriaenssens E.M."/>
            <person name="Foster-Nyarko E."/>
            <person name="Jarju S."/>
            <person name="Secka A."/>
            <person name="Antonio M."/>
            <person name="Oren A."/>
            <person name="Chaudhuri R.R."/>
            <person name="La Ragione R."/>
            <person name="Hildebrand F."/>
            <person name="Pallen M.J."/>
        </authorList>
    </citation>
    <scope>NUCLEOTIDE SEQUENCE</scope>
    <source>
        <strain evidence="2">CHK179-7159</strain>
    </source>
</reference>
<proteinExistence type="predicted"/>
<comment type="caution">
    <text evidence="2">The sequence shown here is derived from an EMBL/GenBank/DDBJ whole genome shotgun (WGS) entry which is preliminary data.</text>
</comment>
<sequence length="148" mass="16441">MITEKAIEKLKAMRKQAEINAAGNTDAQAYETSALYEYWPDIPEGTMLEAGKIVQHSDGILYRVKEGQGHQKQSTWSPDTAASLFTPIPKPEESGTEDNPIAWVEGMESEEGKYYISDGVKYLCIESSGIGLYGKPADLARYFQLVEE</sequence>
<evidence type="ECO:0000256" key="1">
    <source>
        <dbReference type="SAM" id="MobiDB-lite"/>
    </source>
</evidence>
<accession>A0A9D2L058</accession>
<gene>
    <name evidence="2" type="ORF">H9717_02030</name>
</gene>
<feature type="compositionally biased region" description="Polar residues" evidence="1">
    <location>
        <begin position="71"/>
        <end position="80"/>
    </location>
</feature>
<reference evidence="2" key="2">
    <citation type="submission" date="2021-04" db="EMBL/GenBank/DDBJ databases">
        <authorList>
            <person name="Gilroy R."/>
        </authorList>
    </citation>
    <scope>NUCLEOTIDE SEQUENCE</scope>
    <source>
        <strain evidence="2">CHK179-7159</strain>
    </source>
</reference>
<evidence type="ECO:0000313" key="3">
    <source>
        <dbReference type="Proteomes" id="UP000886858"/>
    </source>
</evidence>
<dbReference type="AlphaFoldDB" id="A0A9D2L058"/>